<gene>
    <name evidence="2" type="ORF">CK203_091224</name>
</gene>
<comment type="caution">
    <text evidence="2">The sequence shown here is derived from an EMBL/GenBank/DDBJ whole genome shotgun (WGS) entry which is preliminary data.</text>
</comment>
<organism evidence="2 3">
    <name type="scientific">Vitis vinifera</name>
    <name type="common">Grape</name>
    <dbReference type="NCBI Taxonomy" id="29760"/>
    <lineage>
        <taxon>Eukaryota</taxon>
        <taxon>Viridiplantae</taxon>
        <taxon>Streptophyta</taxon>
        <taxon>Embryophyta</taxon>
        <taxon>Tracheophyta</taxon>
        <taxon>Spermatophyta</taxon>
        <taxon>Magnoliopsida</taxon>
        <taxon>eudicotyledons</taxon>
        <taxon>Gunneridae</taxon>
        <taxon>Pentapetalae</taxon>
        <taxon>rosids</taxon>
        <taxon>Vitales</taxon>
        <taxon>Vitaceae</taxon>
        <taxon>Viteae</taxon>
        <taxon>Vitis</taxon>
    </lineage>
</organism>
<feature type="transmembrane region" description="Helical" evidence="1">
    <location>
        <begin position="139"/>
        <end position="158"/>
    </location>
</feature>
<evidence type="ECO:0000256" key="1">
    <source>
        <dbReference type="SAM" id="Phobius"/>
    </source>
</evidence>
<reference evidence="2 3" key="1">
    <citation type="journal article" date="2018" name="PLoS Genet.">
        <title>Population sequencing reveals clonal diversity and ancestral inbreeding in the grapevine cultivar Chardonnay.</title>
        <authorList>
            <person name="Roach M.J."/>
            <person name="Johnson D.L."/>
            <person name="Bohlmann J."/>
            <person name="van Vuuren H.J."/>
            <person name="Jones S.J."/>
            <person name="Pretorius I.S."/>
            <person name="Schmidt S.A."/>
            <person name="Borneman A.R."/>
        </authorList>
    </citation>
    <scope>NUCLEOTIDE SEQUENCE [LARGE SCALE GENOMIC DNA]</scope>
    <source>
        <strain evidence="3">cv. Chardonnay</strain>
        <tissue evidence="2">Leaf</tissue>
    </source>
</reference>
<name>A0A438EMD2_VITVI</name>
<sequence>MPREATKKCCPTCLIFYQSVPQLQASPTPPYHHEALFSFHYLHPSPAEASLVISNAEHSLTSVDESRDEVALHKKSHPRKIIMHVQGDAGRHRGRMCAAAHVKLAARDATAFLQALTATRICAHAMPVSRHMATSPSALRIYSVHLFSLLYLLFATFVPTTMGGHLGIARADIFVAGSTRWHAVTPLAASVTCSKTQLMPARLAASVCTLGFAV</sequence>
<proteinExistence type="predicted"/>
<dbReference type="Proteomes" id="UP000288805">
    <property type="component" value="Unassembled WGS sequence"/>
</dbReference>
<keyword evidence="1" id="KW-0472">Membrane</keyword>
<keyword evidence="1" id="KW-0812">Transmembrane</keyword>
<dbReference type="EMBL" id="QGNW01001238">
    <property type="protein sequence ID" value="RVW48901.1"/>
    <property type="molecule type" value="Genomic_DNA"/>
</dbReference>
<protein>
    <submittedName>
        <fullName evidence="2">Uncharacterized protein</fullName>
    </submittedName>
</protein>
<accession>A0A438EMD2</accession>
<evidence type="ECO:0000313" key="3">
    <source>
        <dbReference type="Proteomes" id="UP000288805"/>
    </source>
</evidence>
<keyword evidence="1" id="KW-1133">Transmembrane helix</keyword>
<evidence type="ECO:0000313" key="2">
    <source>
        <dbReference type="EMBL" id="RVW48901.1"/>
    </source>
</evidence>
<dbReference type="AlphaFoldDB" id="A0A438EMD2"/>